<dbReference type="InterPro" id="IPR052337">
    <property type="entry name" value="SAT4-like"/>
</dbReference>
<dbReference type="GO" id="GO:0016020">
    <property type="term" value="C:membrane"/>
    <property type="evidence" value="ECO:0007669"/>
    <property type="project" value="UniProtKB-SubCell"/>
</dbReference>
<name>A0AA43TS59_9LECA</name>
<dbReference type="AlphaFoldDB" id="A0AA43TS59"/>
<dbReference type="EMBL" id="JAPUFD010000001">
    <property type="protein sequence ID" value="MDI1484935.1"/>
    <property type="molecule type" value="Genomic_DNA"/>
</dbReference>
<feature type="compositionally biased region" description="Polar residues" evidence="6">
    <location>
        <begin position="181"/>
        <end position="207"/>
    </location>
</feature>
<sequence>MVLPLWMLRGLQITTGKRLGLVVIFSIGVVVIVMDVCRLALGIGGGVKQQATNFDALEPTVAVIVSALPVYRALLPSAGRSSRQKARHQYTSYGSDKLSWRGRIRSRQGKEAYELSEDTQDLHPDLTKPIAPDVTSENKNTALSDHRHMREEELPIPKTPPNPTPTDHRNTHRTPAPPMNPTITLPRQHGTPNTFGASSSTGRTSDVQLRMPRFFKR</sequence>
<protein>
    <recommendedName>
        <fullName evidence="8">Rhodopsin domain-containing protein</fullName>
    </recommendedName>
</protein>
<organism evidence="9 10">
    <name type="scientific">Ramalina farinacea</name>
    <dbReference type="NCBI Taxonomy" id="258253"/>
    <lineage>
        <taxon>Eukaryota</taxon>
        <taxon>Fungi</taxon>
        <taxon>Dikarya</taxon>
        <taxon>Ascomycota</taxon>
        <taxon>Pezizomycotina</taxon>
        <taxon>Lecanoromycetes</taxon>
        <taxon>OSLEUM clade</taxon>
        <taxon>Lecanoromycetidae</taxon>
        <taxon>Lecanorales</taxon>
        <taxon>Lecanorineae</taxon>
        <taxon>Ramalinaceae</taxon>
        <taxon>Ramalina</taxon>
    </lineage>
</organism>
<feature type="compositionally biased region" description="Basic and acidic residues" evidence="6">
    <location>
        <begin position="144"/>
        <end position="155"/>
    </location>
</feature>
<feature type="region of interest" description="Disordered" evidence="6">
    <location>
        <begin position="109"/>
        <end position="217"/>
    </location>
</feature>
<dbReference type="Proteomes" id="UP001161017">
    <property type="component" value="Unassembled WGS sequence"/>
</dbReference>
<dbReference type="InterPro" id="IPR049326">
    <property type="entry name" value="Rhodopsin_dom_fungi"/>
</dbReference>
<evidence type="ECO:0000256" key="4">
    <source>
        <dbReference type="ARBA" id="ARBA00023136"/>
    </source>
</evidence>
<feature type="domain" description="Rhodopsin" evidence="8">
    <location>
        <begin position="1"/>
        <end position="75"/>
    </location>
</feature>
<accession>A0AA43TS59</accession>
<evidence type="ECO:0000256" key="2">
    <source>
        <dbReference type="ARBA" id="ARBA00022692"/>
    </source>
</evidence>
<keyword evidence="2 7" id="KW-0812">Transmembrane</keyword>
<evidence type="ECO:0000256" key="5">
    <source>
        <dbReference type="ARBA" id="ARBA00038359"/>
    </source>
</evidence>
<keyword evidence="10" id="KW-1185">Reference proteome</keyword>
<evidence type="ECO:0000256" key="1">
    <source>
        <dbReference type="ARBA" id="ARBA00004141"/>
    </source>
</evidence>
<evidence type="ECO:0000256" key="3">
    <source>
        <dbReference type="ARBA" id="ARBA00022989"/>
    </source>
</evidence>
<feature type="transmembrane region" description="Helical" evidence="7">
    <location>
        <begin position="21"/>
        <end position="44"/>
    </location>
</feature>
<evidence type="ECO:0000313" key="10">
    <source>
        <dbReference type="Proteomes" id="UP001161017"/>
    </source>
</evidence>
<evidence type="ECO:0000313" key="9">
    <source>
        <dbReference type="EMBL" id="MDI1484935.1"/>
    </source>
</evidence>
<proteinExistence type="inferred from homology"/>
<reference evidence="9" key="1">
    <citation type="journal article" date="2023" name="Genome Biol. Evol.">
        <title>First Whole Genome Sequence and Flow Cytometry Genome Size Data for the Lichen-Forming Fungus Ramalina farinacea (Ascomycota).</title>
        <authorList>
            <person name="Llewellyn T."/>
            <person name="Mian S."/>
            <person name="Hill R."/>
            <person name="Leitch I.J."/>
            <person name="Gaya E."/>
        </authorList>
    </citation>
    <scope>NUCLEOTIDE SEQUENCE</scope>
    <source>
        <strain evidence="9">LIQ254RAFAR</strain>
    </source>
</reference>
<dbReference type="Pfam" id="PF20684">
    <property type="entry name" value="Fung_rhodopsin"/>
    <property type="match status" value="1"/>
</dbReference>
<evidence type="ECO:0000256" key="7">
    <source>
        <dbReference type="SAM" id="Phobius"/>
    </source>
</evidence>
<dbReference type="PANTHER" id="PTHR33048:SF47">
    <property type="entry name" value="INTEGRAL MEMBRANE PROTEIN-RELATED"/>
    <property type="match status" value="1"/>
</dbReference>
<evidence type="ECO:0000259" key="8">
    <source>
        <dbReference type="Pfam" id="PF20684"/>
    </source>
</evidence>
<feature type="transmembrane region" description="Helical" evidence="7">
    <location>
        <begin position="56"/>
        <end position="75"/>
    </location>
</feature>
<comment type="subcellular location">
    <subcellularLocation>
        <location evidence="1">Membrane</location>
        <topology evidence="1">Multi-pass membrane protein</topology>
    </subcellularLocation>
</comment>
<keyword evidence="4 7" id="KW-0472">Membrane</keyword>
<dbReference type="PANTHER" id="PTHR33048">
    <property type="entry name" value="PTH11-LIKE INTEGRAL MEMBRANE PROTEIN (AFU_ORTHOLOGUE AFUA_5G11245)"/>
    <property type="match status" value="1"/>
</dbReference>
<gene>
    <name evidence="9" type="ORF">OHK93_000069</name>
</gene>
<comment type="caution">
    <text evidence="9">The sequence shown here is derived from an EMBL/GenBank/DDBJ whole genome shotgun (WGS) entry which is preliminary data.</text>
</comment>
<evidence type="ECO:0000256" key="6">
    <source>
        <dbReference type="SAM" id="MobiDB-lite"/>
    </source>
</evidence>
<keyword evidence="3 7" id="KW-1133">Transmembrane helix</keyword>
<comment type="similarity">
    <text evidence="5">Belongs to the SAT4 family.</text>
</comment>